<gene>
    <name evidence="1" type="ORF">Tco_0926627</name>
</gene>
<proteinExistence type="predicted"/>
<reference evidence="1" key="2">
    <citation type="submission" date="2022-01" db="EMBL/GenBank/DDBJ databases">
        <authorList>
            <person name="Yamashiro T."/>
            <person name="Shiraishi A."/>
            <person name="Satake H."/>
            <person name="Nakayama K."/>
        </authorList>
    </citation>
    <scope>NUCLEOTIDE SEQUENCE</scope>
</reference>
<sequence length="128" mass="14454">MQKVTNNPLHVWRGSPFIPNANVVFDSGEELKFNCLMLSIDFEAWSMSFVVYEYDFAGMRQQHRRFKEISFDRVSVKSGGSSSTFVLDSTMLDSSHFQESSKADITIRTLESPPSRACLMLAQAGFPS</sequence>
<dbReference type="EMBL" id="BQNB010015117">
    <property type="protein sequence ID" value="GJT36208.1"/>
    <property type="molecule type" value="Genomic_DNA"/>
</dbReference>
<evidence type="ECO:0000313" key="1">
    <source>
        <dbReference type="EMBL" id="GJT36208.1"/>
    </source>
</evidence>
<evidence type="ECO:0000313" key="2">
    <source>
        <dbReference type="Proteomes" id="UP001151760"/>
    </source>
</evidence>
<accession>A0ABQ5DD48</accession>
<name>A0ABQ5DD48_9ASTR</name>
<keyword evidence="2" id="KW-1185">Reference proteome</keyword>
<reference evidence="1" key="1">
    <citation type="journal article" date="2022" name="Int. J. Mol. Sci.">
        <title>Draft Genome of Tanacetum Coccineum: Genomic Comparison of Closely Related Tanacetum-Family Plants.</title>
        <authorList>
            <person name="Yamashiro T."/>
            <person name="Shiraishi A."/>
            <person name="Nakayama K."/>
            <person name="Satake H."/>
        </authorList>
    </citation>
    <scope>NUCLEOTIDE SEQUENCE</scope>
</reference>
<dbReference type="Proteomes" id="UP001151760">
    <property type="component" value="Unassembled WGS sequence"/>
</dbReference>
<protein>
    <submittedName>
        <fullName evidence="1">Uncharacterized protein</fullName>
    </submittedName>
</protein>
<comment type="caution">
    <text evidence="1">The sequence shown here is derived from an EMBL/GenBank/DDBJ whole genome shotgun (WGS) entry which is preliminary data.</text>
</comment>
<organism evidence="1 2">
    <name type="scientific">Tanacetum coccineum</name>
    <dbReference type="NCBI Taxonomy" id="301880"/>
    <lineage>
        <taxon>Eukaryota</taxon>
        <taxon>Viridiplantae</taxon>
        <taxon>Streptophyta</taxon>
        <taxon>Embryophyta</taxon>
        <taxon>Tracheophyta</taxon>
        <taxon>Spermatophyta</taxon>
        <taxon>Magnoliopsida</taxon>
        <taxon>eudicotyledons</taxon>
        <taxon>Gunneridae</taxon>
        <taxon>Pentapetalae</taxon>
        <taxon>asterids</taxon>
        <taxon>campanulids</taxon>
        <taxon>Asterales</taxon>
        <taxon>Asteraceae</taxon>
        <taxon>Asteroideae</taxon>
        <taxon>Anthemideae</taxon>
        <taxon>Anthemidinae</taxon>
        <taxon>Tanacetum</taxon>
    </lineage>
</organism>